<accession>A0A1D1UY08</accession>
<dbReference type="InterPro" id="IPR036610">
    <property type="entry name" value="PEBP-like_sf"/>
</dbReference>
<dbReference type="EMBL" id="BDGG01000002">
    <property type="protein sequence ID" value="GAU94536.1"/>
    <property type="molecule type" value="Genomic_DNA"/>
</dbReference>
<dbReference type="PANTHER" id="PTHR11362">
    <property type="entry name" value="PHOSPHATIDYLETHANOLAMINE-BINDING PROTEIN"/>
    <property type="match status" value="1"/>
</dbReference>
<name>A0A1D1UY08_RAMVA</name>
<dbReference type="Proteomes" id="UP000186922">
    <property type="component" value="Unassembled WGS sequence"/>
</dbReference>
<sequence length="576" mass="63889">MDLFGSFASCILTLCSLWVGGGSGQISQLQSSNNDNANNCRPEFRRFGDEACLANILNLVNNESAFWFGRDLESRCDSSQLADINDANCYLPGANNGPRRYSILQRLFTVPPTLTKLDPYLTVTYATAAGNYTACGGDFFVARRGVDGNPDNPVTPWLIRDAPTFTLQVEPGKYYTIVTMDAVSGDVLGVVINYPIPEEVSGYRPPYNARNYTVPVVFLVYRQPSGNMQISSRWINAMSNRGSGNQFDLASFAQDQQLTGPISMNLMRVDKDPWAAQQKIETGQGPNFCAYIVREALKKWPFEFIQNMDSTSMDSFLTVTFSSPASSFSVCCADFTYRDSSLKANPLNDAYVGAIHVRDQPSIRVTRANGVGTDRLYTIIGVDPTNPKNALSTPERPYLLWLAINIREADGGLVQAVNTVLTYAPTIPAPQSPPHTLFFFLYEQTKGPISEAQSIDLQQRYTDPLCADYVLGRCLFRIANFTADYNMTLRAASWVTTVNDAFARYWMIKSGQLEWDICTGQPDYRIPCLRPGQLAIARVTDVSPACRLSASFVGKFFVMHILTTSIALWRASYSSI</sequence>
<dbReference type="PANTHER" id="PTHR11362:SF82">
    <property type="entry name" value="PHOSPHATIDYLETHANOLAMINE-BINDING PROTEIN 4"/>
    <property type="match status" value="1"/>
</dbReference>
<feature type="chain" id="PRO_5008897774" evidence="1">
    <location>
        <begin position="25"/>
        <end position="576"/>
    </location>
</feature>
<evidence type="ECO:0000313" key="3">
    <source>
        <dbReference type="Proteomes" id="UP000186922"/>
    </source>
</evidence>
<organism evidence="2 3">
    <name type="scientific">Ramazzottius varieornatus</name>
    <name type="common">Water bear</name>
    <name type="synonym">Tardigrade</name>
    <dbReference type="NCBI Taxonomy" id="947166"/>
    <lineage>
        <taxon>Eukaryota</taxon>
        <taxon>Metazoa</taxon>
        <taxon>Ecdysozoa</taxon>
        <taxon>Tardigrada</taxon>
        <taxon>Eutardigrada</taxon>
        <taxon>Parachela</taxon>
        <taxon>Hypsibioidea</taxon>
        <taxon>Ramazzottiidae</taxon>
        <taxon>Ramazzottius</taxon>
    </lineage>
</organism>
<evidence type="ECO:0000313" key="2">
    <source>
        <dbReference type="EMBL" id="GAU94536.1"/>
    </source>
</evidence>
<dbReference type="Gene3D" id="3.90.280.10">
    <property type="entry name" value="PEBP-like"/>
    <property type="match status" value="2"/>
</dbReference>
<keyword evidence="3" id="KW-1185">Reference proteome</keyword>
<dbReference type="OrthoDB" id="2506647at2759"/>
<comment type="caution">
    <text evidence="2">The sequence shown here is derived from an EMBL/GenBank/DDBJ whole genome shotgun (WGS) entry which is preliminary data.</text>
</comment>
<dbReference type="AlphaFoldDB" id="A0A1D1UY08"/>
<dbReference type="InterPro" id="IPR035810">
    <property type="entry name" value="PEBP_euk"/>
</dbReference>
<proteinExistence type="predicted"/>
<protein>
    <submittedName>
        <fullName evidence="2">Uncharacterized protein</fullName>
    </submittedName>
</protein>
<dbReference type="SUPFAM" id="SSF49777">
    <property type="entry name" value="PEBP-like"/>
    <property type="match status" value="2"/>
</dbReference>
<dbReference type="STRING" id="947166.A0A1D1UY08"/>
<keyword evidence="1" id="KW-0732">Signal</keyword>
<reference evidence="2 3" key="1">
    <citation type="journal article" date="2016" name="Nat. Commun.">
        <title>Extremotolerant tardigrade genome and improved radiotolerance of human cultured cells by tardigrade-unique protein.</title>
        <authorList>
            <person name="Hashimoto T."/>
            <person name="Horikawa D.D."/>
            <person name="Saito Y."/>
            <person name="Kuwahara H."/>
            <person name="Kozuka-Hata H."/>
            <person name="Shin-I T."/>
            <person name="Minakuchi Y."/>
            <person name="Ohishi K."/>
            <person name="Motoyama A."/>
            <person name="Aizu T."/>
            <person name="Enomoto A."/>
            <person name="Kondo K."/>
            <person name="Tanaka S."/>
            <person name="Hara Y."/>
            <person name="Koshikawa S."/>
            <person name="Sagara H."/>
            <person name="Miura T."/>
            <person name="Yokobori S."/>
            <person name="Miyagawa K."/>
            <person name="Suzuki Y."/>
            <person name="Kubo T."/>
            <person name="Oyama M."/>
            <person name="Kohara Y."/>
            <person name="Fujiyama A."/>
            <person name="Arakawa K."/>
            <person name="Katayama T."/>
            <person name="Toyoda A."/>
            <person name="Kunieda T."/>
        </authorList>
    </citation>
    <scope>NUCLEOTIDE SEQUENCE [LARGE SCALE GENOMIC DNA]</scope>
    <source>
        <strain evidence="2 3">YOKOZUNA-1</strain>
    </source>
</reference>
<feature type="signal peptide" evidence="1">
    <location>
        <begin position="1"/>
        <end position="24"/>
    </location>
</feature>
<gene>
    <name evidence="2" type="primary">RvY_06292-1</name>
    <name evidence="2" type="synonym">RvY_06292.1</name>
    <name evidence="2" type="ORF">RvY_06292</name>
</gene>
<evidence type="ECO:0000256" key="1">
    <source>
        <dbReference type="SAM" id="SignalP"/>
    </source>
</evidence>